<sequence length="261" mass="26882">MSEYLDNLFTLNGKTALVTGGAKGIGRMISEALLQSGARVLISSRSAVDCEAAAAEMSSLGDCRAFPRDLSKVENIAALVADVEAVGFGLDILVNNSGATWGAPIDEFPEAGWDKVMDLNVKSPFFLVQKLLPLLSAGASSADPARIINIGSIAGMMGKPGGAAYSYMASKSAILHLTRGLAFDLASRDITANAIAPGLFPSKMSNHLTGDEEARKMSTAEIPLGRIGTPDDIGGVAVLLCSKAGAYMTGSVVTVSGGLDL</sequence>
<evidence type="ECO:0000313" key="6">
    <source>
        <dbReference type="Proteomes" id="UP001626549"/>
    </source>
</evidence>
<dbReference type="InterPro" id="IPR052178">
    <property type="entry name" value="Sec_Metab_Biosynth_SDR"/>
</dbReference>
<dbReference type="SMART" id="SM00822">
    <property type="entry name" value="PKS_KR"/>
    <property type="match status" value="1"/>
</dbReference>
<dbReference type="SUPFAM" id="SSF51735">
    <property type="entry name" value="NAD(P)-binding Rossmann-fold domains"/>
    <property type="match status" value="1"/>
</dbReference>
<evidence type="ECO:0000313" key="5">
    <source>
        <dbReference type="EMBL" id="WOJ95973.1"/>
    </source>
</evidence>
<dbReference type="PRINTS" id="PR00080">
    <property type="entry name" value="SDRFAMILY"/>
</dbReference>
<evidence type="ECO:0000256" key="2">
    <source>
        <dbReference type="ARBA" id="ARBA00022857"/>
    </source>
</evidence>
<name>A0ABZ0IA46_9GAMM</name>
<dbReference type="RefSeq" id="WP_407326665.1">
    <property type="nucleotide sequence ID" value="NZ_CP136865.1"/>
</dbReference>
<evidence type="ECO:0000256" key="3">
    <source>
        <dbReference type="ARBA" id="ARBA00023002"/>
    </source>
</evidence>
<dbReference type="PRINTS" id="PR00081">
    <property type="entry name" value="GDHRDH"/>
</dbReference>
<dbReference type="InterPro" id="IPR036291">
    <property type="entry name" value="NAD(P)-bd_dom_sf"/>
</dbReference>
<dbReference type="EMBL" id="CP136865">
    <property type="protein sequence ID" value="WOJ95973.1"/>
    <property type="molecule type" value="Genomic_DNA"/>
</dbReference>
<dbReference type="Gene3D" id="3.40.50.720">
    <property type="entry name" value="NAD(P)-binding Rossmann-like Domain"/>
    <property type="match status" value="1"/>
</dbReference>
<organism evidence="5 6">
    <name type="scientific">Congregibacter brevis</name>
    <dbReference type="NCBI Taxonomy" id="3081201"/>
    <lineage>
        <taxon>Bacteria</taxon>
        <taxon>Pseudomonadati</taxon>
        <taxon>Pseudomonadota</taxon>
        <taxon>Gammaproteobacteria</taxon>
        <taxon>Cellvibrionales</taxon>
        <taxon>Halieaceae</taxon>
        <taxon>Congregibacter</taxon>
    </lineage>
</organism>
<dbReference type="Proteomes" id="UP001626549">
    <property type="component" value="Chromosome"/>
</dbReference>
<comment type="similarity">
    <text evidence="1">Belongs to the short-chain dehydrogenases/reductases (SDR) family.</text>
</comment>
<keyword evidence="2" id="KW-0521">NADP</keyword>
<protein>
    <submittedName>
        <fullName evidence="5">SDR family oxidoreductase</fullName>
    </submittedName>
</protein>
<accession>A0ABZ0IA46</accession>
<feature type="domain" description="Ketoreductase" evidence="4">
    <location>
        <begin position="14"/>
        <end position="189"/>
    </location>
</feature>
<proteinExistence type="inferred from homology"/>
<dbReference type="InterPro" id="IPR002347">
    <property type="entry name" value="SDR_fam"/>
</dbReference>
<evidence type="ECO:0000259" key="4">
    <source>
        <dbReference type="SMART" id="SM00822"/>
    </source>
</evidence>
<evidence type="ECO:0000256" key="1">
    <source>
        <dbReference type="ARBA" id="ARBA00006484"/>
    </source>
</evidence>
<dbReference type="PANTHER" id="PTHR43618">
    <property type="entry name" value="7-ALPHA-HYDROXYSTEROID DEHYDROGENASE"/>
    <property type="match status" value="1"/>
</dbReference>
<reference evidence="5 6" key="1">
    <citation type="submission" date="2023-10" db="EMBL/GenBank/DDBJ databases">
        <title>Two novel species belonging to the OM43/NOR5 clade.</title>
        <authorList>
            <person name="Park M."/>
        </authorList>
    </citation>
    <scope>NUCLEOTIDE SEQUENCE [LARGE SCALE GENOMIC DNA]</scope>
    <source>
        <strain evidence="5 6">IMCC45268</strain>
    </source>
</reference>
<dbReference type="InterPro" id="IPR057326">
    <property type="entry name" value="KR_dom"/>
</dbReference>
<keyword evidence="3" id="KW-0560">Oxidoreductase</keyword>
<dbReference type="Pfam" id="PF13561">
    <property type="entry name" value="adh_short_C2"/>
    <property type="match status" value="1"/>
</dbReference>
<dbReference type="PANTHER" id="PTHR43618:SF8">
    <property type="entry name" value="7ALPHA-HYDROXYSTEROID DEHYDROGENASE"/>
    <property type="match status" value="1"/>
</dbReference>
<keyword evidence="6" id="KW-1185">Reference proteome</keyword>
<gene>
    <name evidence="5" type="ORF">R0137_12055</name>
</gene>